<dbReference type="GO" id="GO:0004222">
    <property type="term" value="F:metalloendopeptidase activity"/>
    <property type="evidence" value="ECO:0007669"/>
    <property type="project" value="InterPro"/>
</dbReference>
<proteinExistence type="predicted"/>
<dbReference type="Gene3D" id="1.20.58.760">
    <property type="entry name" value="Peptidase M41"/>
    <property type="match status" value="1"/>
</dbReference>
<dbReference type="OrthoDB" id="6064590at2"/>
<dbReference type="GO" id="GO:0005524">
    <property type="term" value="F:ATP binding"/>
    <property type="evidence" value="ECO:0007669"/>
    <property type="project" value="InterPro"/>
</dbReference>
<evidence type="ECO:0008006" key="3">
    <source>
        <dbReference type="Google" id="ProtNLM"/>
    </source>
</evidence>
<accession>A0A1M7T779</accession>
<dbReference type="GO" id="GO:0004176">
    <property type="term" value="F:ATP-dependent peptidase activity"/>
    <property type="evidence" value="ECO:0007669"/>
    <property type="project" value="InterPro"/>
</dbReference>
<evidence type="ECO:0000313" key="1">
    <source>
        <dbReference type="EMBL" id="SHN66586.1"/>
    </source>
</evidence>
<protein>
    <recommendedName>
        <fullName evidence="3">Peptidase family M41</fullName>
    </recommendedName>
</protein>
<dbReference type="EMBL" id="LT670849">
    <property type="protein sequence ID" value="SHN66586.1"/>
    <property type="molecule type" value="Genomic_DNA"/>
</dbReference>
<dbReference type="Proteomes" id="UP000184096">
    <property type="component" value="Chromosome I"/>
</dbReference>
<evidence type="ECO:0000313" key="2">
    <source>
        <dbReference type="Proteomes" id="UP000184096"/>
    </source>
</evidence>
<organism evidence="1 2">
    <name type="scientific">Bradyrhizobium erythrophlei</name>
    <dbReference type="NCBI Taxonomy" id="1437360"/>
    <lineage>
        <taxon>Bacteria</taxon>
        <taxon>Pseudomonadati</taxon>
        <taxon>Pseudomonadota</taxon>
        <taxon>Alphaproteobacteria</taxon>
        <taxon>Hyphomicrobiales</taxon>
        <taxon>Nitrobacteraceae</taxon>
        <taxon>Bradyrhizobium</taxon>
    </lineage>
</organism>
<dbReference type="InterPro" id="IPR037219">
    <property type="entry name" value="Peptidase_M41-like"/>
</dbReference>
<dbReference type="GO" id="GO:0006508">
    <property type="term" value="P:proteolysis"/>
    <property type="evidence" value="ECO:0007669"/>
    <property type="project" value="InterPro"/>
</dbReference>
<dbReference type="SUPFAM" id="SSF140990">
    <property type="entry name" value="FtsH protease domain-like"/>
    <property type="match status" value="1"/>
</dbReference>
<gene>
    <name evidence="1" type="ORF">SAMN05444170_1001</name>
</gene>
<dbReference type="AlphaFoldDB" id="A0A1M7T779"/>
<sequence>MKRGDADQISNPFYHQSADLLHDDVFTLAGFTMCGPGLGKAVRERFVALAGGLLRKYGPRAFEMPKRAAAIHEAGHVVINSVLGVRTTNVLIDPISRDGKLFWIGYTDAPDLAFLDSPASPVSFDHILRRSRATYAGLAAEMLFAGEDRREGSSLDESTMSQLLAERAASLLGVDAEILWRDNVANWCAIQLHRNRQIHADITDALMSRRRLKGKVLREFCASALAAAEDEKWPDIQDHTSQLFDAGIITDDAEVWA</sequence>
<keyword evidence="2" id="KW-1185">Reference proteome</keyword>
<reference evidence="2" key="1">
    <citation type="submission" date="2016-11" db="EMBL/GenBank/DDBJ databases">
        <authorList>
            <person name="Varghese N."/>
            <person name="Submissions S."/>
        </authorList>
    </citation>
    <scope>NUCLEOTIDE SEQUENCE [LARGE SCALE GENOMIC DNA]</scope>
    <source>
        <strain evidence="2">GAS401</strain>
    </source>
</reference>
<dbReference type="RefSeq" id="WP_072816947.1">
    <property type="nucleotide sequence ID" value="NZ_LT670849.1"/>
</dbReference>
<name>A0A1M7T779_9BRAD</name>